<dbReference type="OMA" id="LRIRMKI"/>
<accession>A0A8S1N3M8</accession>
<dbReference type="GO" id="GO:0005524">
    <property type="term" value="F:ATP binding"/>
    <property type="evidence" value="ECO:0007669"/>
    <property type="project" value="InterPro"/>
</dbReference>
<comment type="caution">
    <text evidence="4">The sequence shown here is derived from an EMBL/GenBank/DDBJ whole genome shotgun (WGS) entry which is preliminary data.</text>
</comment>
<evidence type="ECO:0000256" key="2">
    <source>
        <dbReference type="ARBA" id="ARBA00023860"/>
    </source>
</evidence>
<evidence type="ECO:0000313" key="4">
    <source>
        <dbReference type="EMBL" id="CAD8087947.1"/>
    </source>
</evidence>
<dbReference type="EC" id="2.7.11.1" evidence="1"/>
<dbReference type="InterPro" id="IPR008271">
    <property type="entry name" value="Ser/Thr_kinase_AS"/>
</dbReference>
<dbReference type="EMBL" id="CAJJDM010000083">
    <property type="protein sequence ID" value="CAD8087947.1"/>
    <property type="molecule type" value="Genomic_DNA"/>
</dbReference>
<protein>
    <recommendedName>
        <fullName evidence="2">Casein kinase I</fullName>
        <ecNumber evidence="1">2.7.11.1</ecNumber>
    </recommendedName>
</protein>
<dbReference type="InterPro" id="IPR050235">
    <property type="entry name" value="CK1_Ser-Thr_kinase"/>
</dbReference>
<reference evidence="4" key="1">
    <citation type="submission" date="2021-01" db="EMBL/GenBank/DDBJ databases">
        <authorList>
            <consortium name="Genoscope - CEA"/>
            <person name="William W."/>
        </authorList>
    </citation>
    <scope>NUCLEOTIDE SEQUENCE</scope>
</reference>
<evidence type="ECO:0000256" key="1">
    <source>
        <dbReference type="ARBA" id="ARBA00012513"/>
    </source>
</evidence>
<name>A0A8S1N3M8_PARPR</name>
<organism evidence="4 5">
    <name type="scientific">Paramecium primaurelia</name>
    <dbReference type="NCBI Taxonomy" id="5886"/>
    <lineage>
        <taxon>Eukaryota</taxon>
        <taxon>Sar</taxon>
        <taxon>Alveolata</taxon>
        <taxon>Ciliophora</taxon>
        <taxon>Intramacronucleata</taxon>
        <taxon>Oligohymenophorea</taxon>
        <taxon>Peniculida</taxon>
        <taxon>Parameciidae</taxon>
        <taxon>Paramecium</taxon>
    </lineage>
</organism>
<dbReference type="PANTHER" id="PTHR11909">
    <property type="entry name" value="CASEIN KINASE-RELATED"/>
    <property type="match status" value="1"/>
</dbReference>
<keyword evidence="5" id="KW-1185">Reference proteome</keyword>
<feature type="domain" description="Protein kinase" evidence="3">
    <location>
        <begin position="1"/>
        <end position="279"/>
    </location>
</feature>
<dbReference type="PROSITE" id="PS00108">
    <property type="entry name" value="PROTEIN_KINASE_ST"/>
    <property type="match status" value="1"/>
</dbReference>
<dbReference type="Pfam" id="PF00069">
    <property type="entry name" value="Pkinase"/>
    <property type="match status" value="1"/>
</dbReference>
<dbReference type="GO" id="GO:0004674">
    <property type="term" value="F:protein serine/threonine kinase activity"/>
    <property type="evidence" value="ECO:0007669"/>
    <property type="project" value="UniProtKB-EC"/>
</dbReference>
<proteinExistence type="predicted"/>
<dbReference type="PROSITE" id="PS50011">
    <property type="entry name" value="PROTEIN_KINASE_DOM"/>
    <property type="match status" value="1"/>
</dbReference>
<sequence>MYLQAPQYHVLSKIWCGSDHVIYKECAIKIEKSPGIGQIQNEIGMLNKLKGISSIPVLISYGVTPENKSFLIIPLLHVNLGEIAKKKQISLTQILRIRMKITEILEKLHQQNILHLDIKPKNIMISQPLVNDSKIQHPDLIQLIDFRLSQELIRNSKLLKNVFIGSLNFASRQSHKGKQLGYKDDLESLLQVLVYLRNNMYILYPQQHIQIISSQRLIPLFITNLLQWGSSITIISYVTFVGKFYMFYAFIQLFQNNSTLDNQIIMFCYNNYSPQILNI</sequence>
<evidence type="ECO:0000259" key="3">
    <source>
        <dbReference type="PROSITE" id="PS50011"/>
    </source>
</evidence>
<dbReference type="SMART" id="SM00220">
    <property type="entry name" value="S_TKc"/>
    <property type="match status" value="1"/>
</dbReference>
<gene>
    <name evidence="4" type="ORF">PPRIM_AZ9-3.1.T0800008</name>
</gene>
<evidence type="ECO:0000313" key="5">
    <source>
        <dbReference type="Proteomes" id="UP000688137"/>
    </source>
</evidence>
<dbReference type="Proteomes" id="UP000688137">
    <property type="component" value="Unassembled WGS sequence"/>
</dbReference>
<dbReference type="AlphaFoldDB" id="A0A8S1N3M8"/>
<dbReference type="InterPro" id="IPR000719">
    <property type="entry name" value="Prot_kinase_dom"/>
</dbReference>